<name>A0A2T0RAU2_9ACTN</name>
<dbReference type="EMBL" id="PVZF01000001">
    <property type="protein sequence ID" value="PRY18282.1"/>
    <property type="molecule type" value="Genomic_DNA"/>
</dbReference>
<proteinExistence type="predicted"/>
<reference evidence="1 2" key="1">
    <citation type="submission" date="2018-03" db="EMBL/GenBank/DDBJ databases">
        <title>Genomic Encyclopedia of Archaeal and Bacterial Type Strains, Phase II (KMG-II): from individual species to whole genera.</title>
        <authorList>
            <person name="Goeker M."/>
        </authorList>
    </citation>
    <scope>NUCLEOTIDE SEQUENCE [LARGE SCALE GENOMIC DNA]</scope>
    <source>
        <strain evidence="1 2">DSM 19711</strain>
    </source>
</reference>
<comment type="caution">
    <text evidence="1">The sequence shown here is derived from an EMBL/GenBank/DDBJ whole genome shotgun (WGS) entry which is preliminary data.</text>
</comment>
<gene>
    <name evidence="1" type="ORF">CLV37_101527</name>
</gene>
<accession>A0A2T0RAU2</accession>
<evidence type="ECO:0000313" key="1">
    <source>
        <dbReference type="EMBL" id="PRY18282.1"/>
    </source>
</evidence>
<evidence type="ECO:0000313" key="2">
    <source>
        <dbReference type="Proteomes" id="UP000238083"/>
    </source>
</evidence>
<dbReference type="Proteomes" id="UP000238083">
    <property type="component" value="Unassembled WGS sequence"/>
</dbReference>
<sequence>MAKQRIGRGPLTVALEDAGTTHPRLYVRDGSGLVMVLPVHVDALPDVRHHLAHRTQEELCDVELVDERGTVASRWGSFAHPGQAAAVAVVLLGADRCLVDARVVARDGEHRGAQVERVRWHRVPVVSWA</sequence>
<protein>
    <submittedName>
        <fullName evidence="1">Uncharacterized protein</fullName>
    </submittedName>
</protein>
<organism evidence="1 2">
    <name type="scientific">Kineococcus rhizosphaerae</name>
    <dbReference type="NCBI Taxonomy" id="559628"/>
    <lineage>
        <taxon>Bacteria</taxon>
        <taxon>Bacillati</taxon>
        <taxon>Actinomycetota</taxon>
        <taxon>Actinomycetes</taxon>
        <taxon>Kineosporiales</taxon>
        <taxon>Kineosporiaceae</taxon>
        <taxon>Kineococcus</taxon>
    </lineage>
</organism>
<dbReference type="RefSeq" id="WP_106206651.1">
    <property type="nucleotide sequence ID" value="NZ_PVZF01000001.1"/>
</dbReference>
<dbReference type="OrthoDB" id="9897333at2"/>
<dbReference type="AlphaFoldDB" id="A0A2T0RAU2"/>
<keyword evidence="2" id="KW-1185">Reference proteome</keyword>